<dbReference type="EMBL" id="MU005613">
    <property type="protein sequence ID" value="KAF2678257.1"/>
    <property type="molecule type" value="Genomic_DNA"/>
</dbReference>
<dbReference type="Proteomes" id="UP000799291">
    <property type="component" value="Unassembled WGS sequence"/>
</dbReference>
<gene>
    <name evidence="1" type="ORF">K458DRAFT_139693</name>
</gene>
<organism evidence="1 2">
    <name type="scientific">Lentithecium fluviatile CBS 122367</name>
    <dbReference type="NCBI Taxonomy" id="1168545"/>
    <lineage>
        <taxon>Eukaryota</taxon>
        <taxon>Fungi</taxon>
        <taxon>Dikarya</taxon>
        <taxon>Ascomycota</taxon>
        <taxon>Pezizomycotina</taxon>
        <taxon>Dothideomycetes</taxon>
        <taxon>Pleosporomycetidae</taxon>
        <taxon>Pleosporales</taxon>
        <taxon>Massarineae</taxon>
        <taxon>Lentitheciaceae</taxon>
        <taxon>Lentithecium</taxon>
    </lineage>
</organism>
<evidence type="ECO:0000313" key="2">
    <source>
        <dbReference type="Proteomes" id="UP000799291"/>
    </source>
</evidence>
<dbReference type="OrthoDB" id="3789882at2759"/>
<sequence length="204" mass="23243">MSAVLCRLLFTGPEPMCRGQHPTQTMCAYELIRQNENIAAVKHYDLVTTQLLFANAEFRKKVIQSRVENLSCRFSKVLTKAYPRAAGIAAINEPLVWFDRVVRLKKTLMMSPRDYRIHFVVPGTPYDARWMKPEDIDTTDAECRDRRVKICLFPALAEHTADALGPDADIEDALVMNKPFLPSSREREGFNRANMISKAVVLVE</sequence>
<protein>
    <submittedName>
        <fullName evidence="1">Uncharacterized protein</fullName>
    </submittedName>
</protein>
<proteinExistence type="predicted"/>
<keyword evidence="2" id="KW-1185">Reference proteome</keyword>
<dbReference type="AlphaFoldDB" id="A0A6G1IJ39"/>
<name>A0A6G1IJ39_9PLEO</name>
<evidence type="ECO:0000313" key="1">
    <source>
        <dbReference type="EMBL" id="KAF2678257.1"/>
    </source>
</evidence>
<reference evidence="1" key="1">
    <citation type="journal article" date="2020" name="Stud. Mycol.">
        <title>101 Dothideomycetes genomes: a test case for predicting lifestyles and emergence of pathogens.</title>
        <authorList>
            <person name="Haridas S."/>
            <person name="Albert R."/>
            <person name="Binder M."/>
            <person name="Bloem J."/>
            <person name="Labutti K."/>
            <person name="Salamov A."/>
            <person name="Andreopoulos B."/>
            <person name="Baker S."/>
            <person name="Barry K."/>
            <person name="Bills G."/>
            <person name="Bluhm B."/>
            <person name="Cannon C."/>
            <person name="Castanera R."/>
            <person name="Culley D."/>
            <person name="Daum C."/>
            <person name="Ezra D."/>
            <person name="Gonzalez J."/>
            <person name="Henrissat B."/>
            <person name="Kuo A."/>
            <person name="Liang C."/>
            <person name="Lipzen A."/>
            <person name="Lutzoni F."/>
            <person name="Magnuson J."/>
            <person name="Mondo S."/>
            <person name="Nolan M."/>
            <person name="Ohm R."/>
            <person name="Pangilinan J."/>
            <person name="Park H.-J."/>
            <person name="Ramirez L."/>
            <person name="Alfaro M."/>
            <person name="Sun H."/>
            <person name="Tritt A."/>
            <person name="Yoshinaga Y."/>
            <person name="Zwiers L.-H."/>
            <person name="Turgeon B."/>
            <person name="Goodwin S."/>
            <person name="Spatafora J."/>
            <person name="Crous P."/>
            <person name="Grigoriev I."/>
        </authorList>
    </citation>
    <scope>NUCLEOTIDE SEQUENCE</scope>
    <source>
        <strain evidence="1">CBS 122367</strain>
    </source>
</reference>
<accession>A0A6G1IJ39</accession>